<feature type="compositionally biased region" description="Gly residues" evidence="5">
    <location>
        <begin position="756"/>
        <end position="765"/>
    </location>
</feature>
<evidence type="ECO:0000259" key="6">
    <source>
        <dbReference type="PROSITE" id="PS50014"/>
    </source>
</evidence>
<feature type="compositionally biased region" description="Acidic residues" evidence="5">
    <location>
        <begin position="921"/>
        <end position="935"/>
    </location>
</feature>
<feature type="domain" description="Bromo" evidence="6">
    <location>
        <begin position="631"/>
        <end position="707"/>
    </location>
</feature>
<feature type="compositionally biased region" description="Low complexity" evidence="5">
    <location>
        <begin position="994"/>
        <end position="1016"/>
    </location>
</feature>
<feature type="compositionally biased region" description="Basic residues" evidence="5">
    <location>
        <begin position="446"/>
        <end position="458"/>
    </location>
</feature>
<feature type="compositionally biased region" description="Gly residues" evidence="5">
    <location>
        <begin position="972"/>
        <end position="981"/>
    </location>
</feature>
<dbReference type="InterPro" id="IPR001487">
    <property type="entry name" value="Bromodomain"/>
</dbReference>
<dbReference type="SMART" id="SM00297">
    <property type="entry name" value="BROMO"/>
    <property type="match status" value="3"/>
</dbReference>
<dbReference type="InterPro" id="IPR018359">
    <property type="entry name" value="Bromodomain_CS"/>
</dbReference>
<feature type="compositionally biased region" description="Gly residues" evidence="5">
    <location>
        <begin position="436"/>
        <end position="445"/>
    </location>
</feature>
<feature type="compositionally biased region" description="Basic residues" evidence="5">
    <location>
        <begin position="328"/>
        <end position="342"/>
    </location>
</feature>
<feature type="region of interest" description="Disordered" evidence="5">
    <location>
        <begin position="579"/>
        <end position="615"/>
    </location>
</feature>
<keyword evidence="3" id="KW-0012">Acyltransferase</keyword>
<feature type="compositionally biased region" description="Low complexity" evidence="5">
    <location>
        <begin position="1023"/>
        <end position="1046"/>
    </location>
</feature>
<evidence type="ECO:0000256" key="1">
    <source>
        <dbReference type="ARBA" id="ARBA00022679"/>
    </source>
</evidence>
<feature type="region of interest" description="Disordered" evidence="5">
    <location>
        <begin position="1194"/>
        <end position="1213"/>
    </location>
</feature>
<organism evidence="7">
    <name type="scientific">Dunaliella tertiolecta</name>
    <name type="common">Green alga</name>
    <dbReference type="NCBI Taxonomy" id="3047"/>
    <lineage>
        <taxon>Eukaryota</taxon>
        <taxon>Viridiplantae</taxon>
        <taxon>Chlorophyta</taxon>
        <taxon>core chlorophytes</taxon>
        <taxon>Chlorophyceae</taxon>
        <taxon>CS clade</taxon>
        <taxon>Chlamydomonadales</taxon>
        <taxon>Dunaliellaceae</taxon>
        <taxon>Dunaliella</taxon>
    </lineage>
</organism>
<feature type="region of interest" description="Disordered" evidence="5">
    <location>
        <begin position="250"/>
        <end position="292"/>
    </location>
</feature>
<feature type="region of interest" description="Disordered" evidence="5">
    <location>
        <begin position="894"/>
        <end position="955"/>
    </location>
</feature>
<feature type="compositionally biased region" description="Basic and acidic residues" evidence="5">
    <location>
        <begin position="364"/>
        <end position="390"/>
    </location>
</feature>
<proteinExistence type="predicted"/>
<feature type="compositionally biased region" description="Low complexity" evidence="5">
    <location>
        <begin position="1201"/>
        <end position="1213"/>
    </location>
</feature>
<dbReference type="GO" id="GO:0000123">
    <property type="term" value="C:histone acetyltransferase complex"/>
    <property type="evidence" value="ECO:0007669"/>
    <property type="project" value="TreeGrafter"/>
</dbReference>
<feature type="region of interest" description="Disordered" evidence="5">
    <location>
        <begin position="1253"/>
        <end position="1285"/>
    </location>
</feature>
<feature type="region of interest" description="Disordered" evidence="5">
    <location>
        <begin position="1068"/>
        <end position="1182"/>
    </location>
</feature>
<dbReference type="EMBL" id="HBIP01024109">
    <property type="protein sequence ID" value="CAE0499374.1"/>
    <property type="molecule type" value="Transcribed_RNA"/>
</dbReference>
<protein>
    <recommendedName>
        <fullName evidence="6">Bromo domain-containing protein</fullName>
    </recommendedName>
</protein>
<feature type="compositionally biased region" description="Gly residues" evidence="5">
    <location>
        <begin position="1353"/>
        <end position="1363"/>
    </location>
</feature>
<dbReference type="CDD" id="cd04369">
    <property type="entry name" value="Bromodomain"/>
    <property type="match status" value="3"/>
</dbReference>
<dbReference type="InterPro" id="IPR036427">
    <property type="entry name" value="Bromodomain-like_sf"/>
</dbReference>
<dbReference type="PANTHER" id="PTHR45750">
    <property type="entry name" value="GH11602P"/>
    <property type="match status" value="1"/>
</dbReference>
<dbReference type="PANTHER" id="PTHR45750:SF3">
    <property type="entry name" value="HISTONE ACETYLTRANSFERASE"/>
    <property type="match status" value="1"/>
</dbReference>
<accession>A0A7S3R1G0</accession>
<dbReference type="SUPFAM" id="SSF47370">
    <property type="entry name" value="Bromodomain"/>
    <property type="match status" value="3"/>
</dbReference>
<dbReference type="PROSITE" id="PS50014">
    <property type="entry name" value="BROMODOMAIN_2"/>
    <property type="match status" value="3"/>
</dbReference>
<feature type="region of interest" description="Disordered" evidence="5">
    <location>
        <begin position="728"/>
        <end position="780"/>
    </location>
</feature>
<evidence type="ECO:0000256" key="3">
    <source>
        <dbReference type="ARBA" id="ARBA00023315"/>
    </source>
</evidence>
<feature type="compositionally biased region" description="Low complexity" evidence="5">
    <location>
        <begin position="742"/>
        <end position="755"/>
    </location>
</feature>
<feature type="compositionally biased region" description="Low complexity" evidence="5">
    <location>
        <begin position="1159"/>
        <end position="1173"/>
    </location>
</feature>
<gene>
    <name evidence="7" type="ORF">DTER00134_LOCUS14447</name>
</gene>
<feature type="domain" description="Bromo" evidence="6">
    <location>
        <begin position="482"/>
        <end position="552"/>
    </location>
</feature>
<evidence type="ECO:0000256" key="5">
    <source>
        <dbReference type="SAM" id="MobiDB-lite"/>
    </source>
</evidence>
<evidence type="ECO:0000256" key="2">
    <source>
        <dbReference type="ARBA" id="ARBA00023117"/>
    </source>
</evidence>
<dbReference type="GO" id="GO:0045944">
    <property type="term" value="P:positive regulation of transcription by RNA polymerase II"/>
    <property type="evidence" value="ECO:0007669"/>
    <property type="project" value="TreeGrafter"/>
</dbReference>
<dbReference type="Gene3D" id="1.20.920.10">
    <property type="entry name" value="Bromodomain-like"/>
    <property type="match status" value="3"/>
</dbReference>
<feature type="region of interest" description="Disordered" evidence="5">
    <location>
        <begin position="1344"/>
        <end position="1363"/>
    </location>
</feature>
<feature type="domain" description="Bromo" evidence="6">
    <location>
        <begin position="810"/>
        <end position="872"/>
    </location>
</feature>
<feature type="compositionally biased region" description="Gly residues" evidence="5">
    <location>
        <begin position="391"/>
        <end position="406"/>
    </location>
</feature>
<dbReference type="Pfam" id="PF00439">
    <property type="entry name" value="Bromodomain"/>
    <property type="match status" value="3"/>
</dbReference>
<feature type="compositionally biased region" description="Low complexity" evidence="5">
    <location>
        <begin position="1108"/>
        <end position="1132"/>
    </location>
</feature>
<reference evidence="7" key="1">
    <citation type="submission" date="2021-01" db="EMBL/GenBank/DDBJ databases">
        <authorList>
            <person name="Corre E."/>
            <person name="Pelletier E."/>
            <person name="Niang G."/>
            <person name="Scheremetjew M."/>
            <person name="Finn R."/>
            <person name="Kale V."/>
            <person name="Holt S."/>
            <person name="Cochrane G."/>
            <person name="Meng A."/>
            <person name="Brown T."/>
            <person name="Cohen L."/>
        </authorList>
    </citation>
    <scope>NUCLEOTIDE SEQUENCE</scope>
    <source>
        <strain evidence="7">CCMP1320</strain>
    </source>
</reference>
<keyword evidence="2 4" id="KW-0103">Bromodomain</keyword>
<dbReference type="PRINTS" id="PR00503">
    <property type="entry name" value="BROMODOMAIN"/>
</dbReference>
<feature type="compositionally biased region" description="Basic residues" evidence="5">
    <location>
        <begin position="266"/>
        <end position="283"/>
    </location>
</feature>
<keyword evidence="1" id="KW-0808">Transferase</keyword>
<dbReference type="GO" id="GO:0010484">
    <property type="term" value="F:histone H3 acetyltransferase activity"/>
    <property type="evidence" value="ECO:0007669"/>
    <property type="project" value="TreeGrafter"/>
</dbReference>
<evidence type="ECO:0000313" key="7">
    <source>
        <dbReference type="EMBL" id="CAE0499374.1"/>
    </source>
</evidence>
<evidence type="ECO:0000256" key="4">
    <source>
        <dbReference type="PROSITE-ProRule" id="PRU00035"/>
    </source>
</evidence>
<dbReference type="PROSITE" id="PS00633">
    <property type="entry name" value="BROMODOMAIN_1"/>
    <property type="match status" value="1"/>
</dbReference>
<feature type="compositionally biased region" description="Low complexity" evidence="5">
    <location>
        <begin position="1253"/>
        <end position="1274"/>
    </location>
</feature>
<feature type="region of interest" description="Disordered" evidence="5">
    <location>
        <begin position="312"/>
        <end position="467"/>
    </location>
</feature>
<feature type="region of interest" description="Disordered" evidence="5">
    <location>
        <begin position="970"/>
        <end position="1046"/>
    </location>
</feature>
<dbReference type="InterPro" id="IPR037800">
    <property type="entry name" value="GCN5"/>
</dbReference>
<name>A0A7S3R1G0_DUNTE</name>
<sequence length="1363" mass="144696">MLADMEDEEERHANWVPIYTGWQFFRHPVRRAQGGGYLPRATTQKLARKGGLVSIPLVVRYKDNGRHMVVPRLAWIAAVEASTSTGMLGLQVRAYDAAVHWASLRAPEHEEEVPPAFAGLSLAARRPLPPGDDVPQGAHEVFLVSDNMEEEEVVEALTAAGTTPGGAVFAGSSDEDEEVMLAPGKCCRWVPEWQVPVWMVAALGRRLAVEAALRVRRSAAFAANKASVSAVPEAVREEEDDWERELLAGMGNDSEEEAARLAAASRPKRRAVGRATRGSRQKGKPGTTGVLVLLGPDGLPLPPPPYMLAQASAAEEAQAALGPDGLPRRKRGQHKGRARYGARWRSITEARKHAAAAAAGESEGDGHGVEGGREGLTDEETTRKEQHGEDASGGPGAHKRGAGGAEGDGRHSRRSTAGTRKRFGDESEEEEEEVPGGAGWGGAAGGRRRSGSSAKRQRSSLQGLPSHANWKEAARSVVAALMKEPCAELFLEPVDEELVPGYRDEIAEPMDLGTVSSNLAANVYSSPQQVLRDLGLIWSNCRTFNQPGSGICADAANCESILSQLWAQADVEGRAAAMGPTGGEQAALGSNAGSRPRIMPQHKGAGRAAPGSADVPGDWAQRARLVVRELMASPSAISFLEPVDEEEVPGYYDIITEPMDLGTVMAKLTRTLSGGGNTYSSLAEVVADVQKVWSNCLEFNEPASEIAEDARTSSALFERLAAQHGLPIHSVIATPGTRTPHSGSSSRQRRPSQSQAGGGSSGGGSSRSRSRAGGSAAYQPKQARYDHWGLRGSEVVRGVMHDRGCKGFLFAAPVKEKEAPGYHEVVKQPMDLGTIDDRLRKRRYSSVQQFLSDVALVWHNCFLYNEEGDLVYESGRAAQQLFNALWAPHQRAMEQEALNPSPAPQQQQQQGQGRGGSYDSGDADDLNEDDGDESDWAPSKRAAAQQYTSSGRRRKPTALVVEAAADAAAIGSAGGSGGGGAHPSRSRKSGGGQQTLQQPQQQLLQQQQQHPAAGAAMHHHPTLQHPLHPHQLPPHQQQHLQAQHLQWQQRMWAAAAAAGGGGAGVGGGGSYPIPASHPQQQPPLNPAAGYLPPHAYSSAMHNHMHHLPSSTQPSAGSAAAAAPAGYPTTITTSAGLPHEHARTGPSTHLYRQHQHPHQHQLQQQQQQRQQGAEEQAETAEEAAAAALVGTGAGMMGGSRGGPSAPATTAAAAARPNYPQHPYAAAPHAAQAPTAAAGAGAHIAQQLQQQQLQQQQKQQLQQHAAASQGAAAGSGAVNGGGGGAQPDAAAAALYQQQLLLQQWQRQQLWVQQAQAQAQAALGRQLTQEELQAHLQQAHRLMMLRQQQQQQQQQGLGGPQGQQQQ</sequence>